<dbReference type="GO" id="GO:0010468">
    <property type="term" value="P:regulation of gene expression"/>
    <property type="evidence" value="ECO:0007669"/>
    <property type="project" value="TreeGrafter"/>
</dbReference>
<keyword evidence="8" id="KW-0238">DNA-binding</keyword>
<evidence type="ECO:0000313" key="8">
    <source>
        <dbReference type="EMBL" id="KAJ3259952.1"/>
    </source>
</evidence>
<dbReference type="PANTHER" id="PTHR15341">
    <property type="entry name" value="SUN-COR STEROID HORMONE RECEPTOR CO-REPRESSOR"/>
    <property type="match status" value="1"/>
</dbReference>
<feature type="region of interest" description="Disordered" evidence="7">
    <location>
        <begin position="116"/>
        <end position="144"/>
    </location>
</feature>
<evidence type="ECO:0000256" key="2">
    <source>
        <dbReference type="ARBA" id="ARBA00009154"/>
    </source>
</evidence>
<protein>
    <recommendedName>
        <fullName evidence="6">Exosome complex protein</fullName>
    </recommendedName>
</protein>
<dbReference type="GO" id="GO:0005730">
    <property type="term" value="C:nucleolus"/>
    <property type="evidence" value="ECO:0007669"/>
    <property type="project" value="TreeGrafter"/>
</dbReference>
<evidence type="ECO:0000256" key="6">
    <source>
        <dbReference type="RuleBase" id="RU368003"/>
    </source>
</evidence>
<comment type="function">
    <text evidence="6">Required for exosome-dependent processing of pre-rRNA and small nucleolar RNA (snRNA) precursors. Involved in processing of 35S pre-rRNA at the A0, A1 and A2 sites.</text>
</comment>
<evidence type="ECO:0000256" key="7">
    <source>
        <dbReference type="SAM" id="MobiDB-lite"/>
    </source>
</evidence>
<comment type="similarity">
    <text evidence="2 6">Belongs to the C1D family.</text>
</comment>
<sequence length="144" mass="16640">MSENKELQLVESKLTTVLQVLEPLFQVPIEEHYEKLDQRQKASLLVTLAFAINTLTFVYLKIQGVNPKSHRVKAELARCKTYFDKLSFFRKEEPTLKVDEQAAKRFIKSALEKVDRDDAEMRASGQSGRENNKKKRKGVSKKVK</sequence>
<keyword evidence="9" id="KW-1185">Reference proteome</keyword>
<gene>
    <name evidence="8" type="primary">C1D</name>
    <name evidence="8" type="ORF">HK103_001462</name>
</gene>
<dbReference type="EMBL" id="JADGKB010000014">
    <property type="protein sequence ID" value="KAJ3259952.1"/>
    <property type="molecule type" value="Genomic_DNA"/>
</dbReference>
<dbReference type="GO" id="GO:0000460">
    <property type="term" value="P:maturation of 5.8S rRNA"/>
    <property type="evidence" value="ECO:0007669"/>
    <property type="project" value="TreeGrafter"/>
</dbReference>
<dbReference type="GO" id="GO:0003723">
    <property type="term" value="F:RNA binding"/>
    <property type="evidence" value="ECO:0007669"/>
    <property type="project" value="UniProtKB-UniRule"/>
</dbReference>
<name>A0AAD5Y5G9_9FUNG</name>
<feature type="compositionally biased region" description="Basic residues" evidence="7">
    <location>
        <begin position="132"/>
        <end position="144"/>
    </location>
</feature>
<accession>A0AAD5Y5G9</accession>
<proteinExistence type="inferred from homology"/>
<dbReference type="InterPro" id="IPR011082">
    <property type="entry name" value="Exosome-assoc_fac/DNA_repair"/>
</dbReference>
<evidence type="ECO:0000256" key="5">
    <source>
        <dbReference type="ARBA" id="ARBA00023242"/>
    </source>
</evidence>
<evidence type="ECO:0000256" key="3">
    <source>
        <dbReference type="ARBA" id="ARBA00022552"/>
    </source>
</evidence>
<dbReference type="AlphaFoldDB" id="A0AAD5Y5G9"/>
<evidence type="ECO:0000256" key="1">
    <source>
        <dbReference type="ARBA" id="ARBA00004123"/>
    </source>
</evidence>
<keyword evidence="5 6" id="KW-0539">Nucleus</keyword>
<dbReference type="InterPro" id="IPR007146">
    <property type="entry name" value="Sas10/Utp3/C1D"/>
</dbReference>
<dbReference type="Proteomes" id="UP001210925">
    <property type="component" value="Unassembled WGS sequence"/>
</dbReference>
<comment type="caution">
    <text evidence="8">The sequence shown here is derived from an EMBL/GenBank/DDBJ whole genome shotgun (WGS) entry which is preliminary data.</text>
</comment>
<comment type="subcellular location">
    <subcellularLocation>
        <location evidence="1 6">Nucleus</location>
    </subcellularLocation>
</comment>
<organism evidence="8 9">
    <name type="scientific">Boothiomyces macroporosus</name>
    <dbReference type="NCBI Taxonomy" id="261099"/>
    <lineage>
        <taxon>Eukaryota</taxon>
        <taxon>Fungi</taxon>
        <taxon>Fungi incertae sedis</taxon>
        <taxon>Chytridiomycota</taxon>
        <taxon>Chytridiomycota incertae sedis</taxon>
        <taxon>Chytridiomycetes</taxon>
        <taxon>Rhizophydiales</taxon>
        <taxon>Terramycetaceae</taxon>
        <taxon>Boothiomyces</taxon>
    </lineage>
</organism>
<dbReference type="GO" id="GO:0003677">
    <property type="term" value="F:DNA binding"/>
    <property type="evidence" value="ECO:0007669"/>
    <property type="project" value="UniProtKB-KW"/>
</dbReference>
<reference evidence="8" key="1">
    <citation type="submission" date="2020-05" db="EMBL/GenBank/DDBJ databases">
        <title>Phylogenomic resolution of chytrid fungi.</title>
        <authorList>
            <person name="Stajich J.E."/>
            <person name="Amses K."/>
            <person name="Simmons R."/>
            <person name="Seto K."/>
            <person name="Myers J."/>
            <person name="Bonds A."/>
            <person name="Quandt C.A."/>
            <person name="Barry K."/>
            <person name="Liu P."/>
            <person name="Grigoriev I."/>
            <person name="Longcore J.E."/>
            <person name="James T.Y."/>
        </authorList>
    </citation>
    <scope>NUCLEOTIDE SEQUENCE</scope>
    <source>
        <strain evidence="8">PLAUS21</strain>
    </source>
</reference>
<dbReference type="PANTHER" id="PTHR15341:SF3">
    <property type="entry name" value="NUCLEAR NUCLEIC ACID-BINDING PROTEIN C1D"/>
    <property type="match status" value="1"/>
</dbReference>
<dbReference type="Pfam" id="PF04000">
    <property type="entry name" value="Sas10_Utp3"/>
    <property type="match status" value="1"/>
</dbReference>
<evidence type="ECO:0000313" key="9">
    <source>
        <dbReference type="Proteomes" id="UP001210925"/>
    </source>
</evidence>
<evidence type="ECO:0000256" key="4">
    <source>
        <dbReference type="ARBA" id="ARBA00022884"/>
    </source>
</evidence>
<keyword evidence="4 6" id="KW-0694">RNA-binding</keyword>
<keyword evidence="3 6" id="KW-0698">rRNA processing</keyword>
<dbReference type="GO" id="GO:0000178">
    <property type="term" value="C:exosome (RNase complex)"/>
    <property type="evidence" value="ECO:0007669"/>
    <property type="project" value="TreeGrafter"/>
</dbReference>